<dbReference type="AlphaFoldDB" id="A0A9D3SV17"/>
<dbReference type="EMBL" id="JAHKSW010000004">
    <property type="protein sequence ID" value="KAG7332929.1"/>
    <property type="molecule type" value="Genomic_DNA"/>
</dbReference>
<proteinExistence type="predicted"/>
<evidence type="ECO:0000313" key="3">
    <source>
        <dbReference type="Proteomes" id="UP000824219"/>
    </source>
</evidence>
<sequence length="193" mass="20768">MVSRATLGVHEVTQEAESRTLNPRPPYNGLRCSPEPLLSIPGGGGGCGCEYTDPRDADIIESNSRDDIKMSPPLDQHAPHLRPASSGPASARAENVRNAPLLPPTTRCPTDRPTLRRTRGGGRNGVCDSSNTHQSPHVAKQEWHGPPSLPGATVYFRSSHTPPKPDHRVRLFSFSSVRTLGFSSCTLQNYGGG</sequence>
<protein>
    <submittedName>
        <fullName evidence="2">Uncharacterized protein</fullName>
    </submittedName>
</protein>
<comment type="caution">
    <text evidence="2">The sequence shown here is derived from an EMBL/GenBank/DDBJ whole genome shotgun (WGS) entry which is preliminary data.</text>
</comment>
<organism evidence="2 3">
    <name type="scientific">Hemibagrus wyckioides</name>
    <dbReference type="NCBI Taxonomy" id="337641"/>
    <lineage>
        <taxon>Eukaryota</taxon>
        <taxon>Metazoa</taxon>
        <taxon>Chordata</taxon>
        <taxon>Craniata</taxon>
        <taxon>Vertebrata</taxon>
        <taxon>Euteleostomi</taxon>
        <taxon>Actinopterygii</taxon>
        <taxon>Neopterygii</taxon>
        <taxon>Teleostei</taxon>
        <taxon>Ostariophysi</taxon>
        <taxon>Siluriformes</taxon>
        <taxon>Bagridae</taxon>
        <taxon>Hemibagrus</taxon>
    </lineage>
</organism>
<name>A0A9D3SV17_9TELE</name>
<evidence type="ECO:0000256" key="1">
    <source>
        <dbReference type="SAM" id="MobiDB-lite"/>
    </source>
</evidence>
<feature type="region of interest" description="Disordered" evidence="1">
    <location>
        <begin position="1"/>
        <end position="27"/>
    </location>
</feature>
<evidence type="ECO:0000313" key="2">
    <source>
        <dbReference type="EMBL" id="KAG7332929.1"/>
    </source>
</evidence>
<dbReference type="Proteomes" id="UP000824219">
    <property type="component" value="Linkage Group LG04"/>
</dbReference>
<reference evidence="2 3" key="1">
    <citation type="submission" date="2021-06" db="EMBL/GenBank/DDBJ databases">
        <title>Chromosome-level genome assembly of the red-tail catfish (Hemibagrus wyckioides).</title>
        <authorList>
            <person name="Shao F."/>
        </authorList>
    </citation>
    <scope>NUCLEOTIDE SEQUENCE [LARGE SCALE GENOMIC DNA]</scope>
    <source>
        <strain evidence="2">EC202008001</strain>
        <tissue evidence="2">Blood</tissue>
    </source>
</reference>
<keyword evidence="3" id="KW-1185">Reference proteome</keyword>
<feature type="compositionally biased region" description="Low complexity" evidence="1">
    <location>
        <begin position="82"/>
        <end position="93"/>
    </location>
</feature>
<feature type="region of interest" description="Disordered" evidence="1">
    <location>
        <begin position="65"/>
        <end position="151"/>
    </location>
</feature>
<gene>
    <name evidence="2" type="ORF">KOW79_003064</name>
</gene>
<accession>A0A9D3SV17</accession>